<evidence type="ECO:0000256" key="1">
    <source>
        <dbReference type="SAM" id="MobiDB-lite"/>
    </source>
</evidence>
<protein>
    <submittedName>
        <fullName evidence="2">UPF0193 protein EVG1-like protein</fullName>
    </submittedName>
</protein>
<evidence type="ECO:0000313" key="2">
    <source>
        <dbReference type="EMBL" id="KOB68492.1"/>
    </source>
</evidence>
<keyword evidence="3" id="KW-1185">Reference proteome</keyword>
<dbReference type="EMBL" id="JTDY01004182">
    <property type="protein sequence ID" value="KOB68492.1"/>
    <property type="molecule type" value="Genomic_DNA"/>
</dbReference>
<feature type="region of interest" description="Disordered" evidence="1">
    <location>
        <begin position="81"/>
        <end position="110"/>
    </location>
</feature>
<organism evidence="2 3">
    <name type="scientific">Operophtera brumata</name>
    <name type="common">Winter moth</name>
    <name type="synonym">Phalaena brumata</name>
    <dbReference type="NCBI Taxonomy" id="104452"/>
    <lineage>
        <taxon>Eukaryota</taxon>
        <taxon>Metazoa</taxon>
        <taxon>Ecdysozoa</taxon>
        <taxon>Arthropoda</taxon>
        <taxon>Hexapoda</taxon>
        <taxon>Insecta</taxon>
        <taxon>Pterygota</taxon>
        <taxon>Neoptera</taxon>
        <taxon>Endopterygota</taxon>
        <taxon>Lepidoptera</taxon>
        <taxon>Glossata</taxon>
        <taxon>Ditrysia</taxon>
        <taxon>Geometroidea</taxon>
        <taxon>Geometridae</taxon>
        <taxon>Larentiinae</taxon>
        <taxon>Operophtera</taxon>
    </lineage>
</organism>
<feature type="compositionally biased region" description="Basic and acidic residues" evidence="1">
    <location>
        <begin position="88"/>
        <end position="107"/>
    </location>
</feature>
<feature type="compositionally biased region" description="Basic and acidic residues" evidence="1">
    <location>
        <begin position="23"/>
        <end position="42"/>
    </location>
</feature>
<reference evidence="2 3" key="1">
    <citation type="journal article" date="2015" name="Genome Biol. Evol.">
        <title>The genome of winter moth (Operophtera brumata) provides a genomic perspective on sexual dimorphism and phenology.</title>
        <authorList>
            <person name="Derks M.F."/>
            <person name="Smit S."/>
            <person name="Salis L."/>
            <person name="Schijlen E."/>
            <person name="Bossers A."/>
            <person name="Mateman C."/>
            <person name="Pijl A.S."/>
            <person name="de Ridder D."/>
            <person name="Groenen M.A."/>
            <person name="Visser M.E."/>
            <person name="Megens H.J."/>
        </authorList>
    </citation>
    <scope>NUCLEOTIDE SEQUENCE [LARGE SCALE GENOMIC DNA]</scope>
    <source>
        <strain evidence="2">WM2013NL</strain>
        <tissue evidence="2">Head and thorax</tissue>
    </source>
</reference>
<sequence length="130" mass="14430">MRALDCLGIDSQCSSARLVGRRASQDHQPADSRADARPRLSGDRQPVFQRQDAHRKTISKQIAERMRALDCLGIDSQCSSARSVGQRASRDHQPTDSRVDVRPRLSGDRQPVLQCQVGRATRIARPSASR</sequence>
<gene>
    <name evidence="2" type="ORF">OBRU01_18208</name>
</gene>
<comment type="caution">
    <text evidence="2">The sequence shown here is derived from an EMBL/GenBank/DDBJ whole genome shotgun (WGS) entry which is preliminary data.</text>
</comment>
<feature type="region of interest" description="Disordered" evidence="1">
    <location>
        <begin position="19"/>
        <end position="55"/>
    </location>
</feature>
<dbReference type="AlphaFoldDB" id="A0A0L7KZ40"/>
<evidence type="ECO:0000313" key="3">
    <source>
        <dbReference type="Proteomes" id="UP000037510"/>
    </source>
</evidence>
<name>A0A0L7KZ40_OPEBR</name>
<accession>A0A0L7KZ40</accession>
<dbReference type="Proteomes" id="UP000037510">
    <property type="component" value="Unassembled WGS sequence"/>
</dbReference>
<proteinExistence type="predicted"/>